<name>A0AAE3ED44_9FIRM</name>
<accession>A0AAE3ED44</accession>
<protein>
    <submittedName>
        <fullName evidence="1">Uncharacterized protein</fullName>
    </submittedName>
</protein>
<gene>
    <name evidence="1" type="ORF">LKD81_17305</name>
</gene>
<reference evidence="1" key="1">
    <citation type="submission" date="2021-10" db="EMBL/GenBank/DDBJ databases">
        <title>Anaerobic single-cell dispensing facilitates the cultivation of human gut bacteria.</title>
        <authorList>
            <person name="Afrizal A."/>
        </authorList>
    </citation>
    <scope>NUCLEOTIDE SEQUENCE</scope>
    <source>
        <strain evidence="1">CLA-AA-H215</strain>
    </source>
</reference>
<proteinExistence type="predicted"/>
<dbReference type="Proteomes" id="UP001198182">
    <property type="component" value="Unassembled WGS sequence"/>
</dbReference>
<dbReference type="RefSeq" id="WP_308455111.1">
    <property type="nucleotide sequence ID" value="NZ_JAJEQR010000092.1"/>
</dbReference>
<keyword evidence="2" id="KW-1185">Reference proteome</keyword>
<evidence type="ECO:0000313" key="2">
    <source>
        <dbReference type="Proteomes" id="UP001198182"/>
    </source>
</evidence>
<organism evidence="1 2">
    <name type="scientific">Hominifimenecus microfluidus</name>
    <dbReference type="NCBI Taxonomy" id="2885348"/>
    <lineage>
        <taxon>Bacteria</taxon>
        <taxon>Bacillati</taxon>
        <taxon>Bacillota</taxon>
        <taxon>Clostridia</taxon>
        <taxon>Lachnospirales</taxon>
        <taxon>Lachnospiraceae</taxon>
        <taxon>Hominifimenecus</taxon>
    </lineage>
</organism>
<dbReference type="AlphaFoldDB" id="A0AAE3ED44"/>
<comment type="caution">
    <text evidence="1">The sequence shown here is derived from an EMBL/GenBank/DDBJ whole genome shotgun (WGS) entry which is preliminary data.</text>
</comment>
<sequence length="69" mass="8252">LIFNLYKIFNVLQFSLDFLFAGYNESMMQESYNHSEPLPDSHDPKWLRMLPQSYIEKNHLSRTVLPLSF</sequence>
<dbReference type="EMBL" id="JAJEQR010000092">
    <property type="protein sequence ID" value="MCC2232724.1"/>
    <property type="molecule type" value="Genomic_DNA"/>
</dbReference>
<feature type="non-terminal residue" evidence="1">
    <location>
        <position position="1"/>
    </location>
</feature>
<evidence type="ECO:0000313" key="1">
    <source>
        <dbReference type="EMBL" id="MCC2232724.1"/>
    </source>
</evidence>